<proteinExistence type="inferred from homology"/>
<keyword evidence="4 17" id="KW-0812">Transmembrane</keyword>
<feature type="transmembrane region" description="Helical" evidence="17">
    <location>
        <begin position="199"/>
        <end position="217"/>
    </location>
</feature>
<dbReference type="PANTHER" id="PTHR30474">
    <property type="entry name" value="CELL CYCLE PROTEIN"/>
    <property type="match status" value="1"/>
</dbReference>
<comment type="similarity">
    <text evidence="11">Belongs to the SEDS family. FtsW subfamily.</text>
</comment>
<dbReference type="Proteomes" id="UP000700908">
    <property type="component" value="Unassembled WGS sequence"/>
</dbReference>
<sequence>MGATSKRIERVNKRRESSRASWAQRISLPVLVSSLLLIAYGCVVVWSASLTIADASFPRHLLGVALGLGLAVGMWRLDFRGLANMSTTLLIIDLIVIFLPYVPGLSHNAKGLTGWVKIPLIGLTFQPVELAKLITAFFMASLAAQFNGKIDSIRDYIRLCLMLAVPFGAVIVAGDLGSGLVIFAGGAVIICMSGPRREWVLSTVALLVGLVSLLLAADSLLDSLLGHDVLIKQYQMNRLLVFLNPDADTTGAGYNLLQSLIAVGSGGFFGKGIGNTSQAGRGFLPEAHTDFIFALLSETFGFVGAALLLILFALLLFSTIRVIHRSDSLFLKFVGAGIIGMWTFQIFENIGMCMGLMPITGIPLPFISFGSSSMMMQCATVGIVQSIWRYRSKPA</sequence>
<comment type="function">
    <text evidence="16">Peptidoglycan polymerase that is essential for cell division.</text>
</comment>
<evidence type="ECO:0000256" key="11">
    <source>
        <dbReference type="ARBA" id="ARBA00038053"/>
    </source>
</evidence>
<feature type="transmembrane region" description="Helical" evidence="17">
    <location>
        <begin position="26"/>
        <end position="48"/>
    </location>
</feature>
<keyword evidence="5" id="KW-0133">Cell shape</keyword>
<evidence type="ECO:0000256" key="16">
    <source>
        <dbReference type="ARBA" id="ARBA00049966"/>
    </source>
</evidence>
<evidence type="ECO:0000256" key="1">
    <source>
        <dbReference type="ARBA" id="ARBA00004141"/>
    </source>
</evidence>
<keyword evidence="2" id="KW-0328">Glycosyltransferase</keyword>
<reference evidence="18 19" key="1">
    <citation type="submission" date="2021-08" db="EMBL/GenBank/DDBJ databases">
        <title>Collinsella faecalis sp. nov. isolated from swine faeces.</title>
        <authorList>
            <person name="Oh B.S."/>
            <person name="Lee J.H."/>
        </authorList>
    </citation>
    <scope>NUCLEOTIDE SEQUENCE [LARGE SCALE GENOMIC DNA]</scope>
    <source>
        <strain evidence="18 19">AGMB00827</strain>
    </source>
</reference>
<feature type="transmembrane region" description="Helical" evidence="17">
    <location>
        <begin position="89"/>
        <end position="106"/>
    </location>
</feature>
<gene>
    <name evidence="18" type="ORF">K6V98_06875</name>
</gene>
<dbReference type="InterPro" id="IPR001182">
    <property type="entry name" value="FtsW/RodA"/>
</dbReference>
<dbReference type="PANTHER" id="PTHR30474:SF2">
    <property type="entry name" value="PEPTIDOGLYCAN GLYCOSYLTRANSFERASE FTSW-RELATED"/>
    <property type="match status" value="1"/>
</dbReference>
<comment type="subcellular location">
    <subcellularLocation>
        <location evidence="1">Membrane</location>
        <topology evidence="1">Multi-pass membrane protein</topology>
    </subcellularLocation>
</comment>
<keyword evidence="8 17" id="KW-0472">Membrane</keyword>
<feature type="transmembrane region" description="Helical" evidence="17">
    <location>
        <begin position="60"/>
        <end position="77"/>
    </location>
</feature>
<keyword evidence="3" id="KW-0808">Transferase</keyword>
<evidence type="ECO:0000256" key="6">
    <source>
        <dbReference type="ARBA" id="ARBA00022984"/>
    </source>
</evidence>
<dbReference type="Pfam" id="PF01098">
    <property type="entry name" value="FTSW_RODA_SPOVE"/>
    <property type="match status" value="1"/>
</dbReference>
<accession>A0ABS7MLW7</accession>
<feature type="transmembrane region" description="Helical" evidence="17">
    <location>
        <begin position="329"/>
        <end position="347"/>
    </location>
</feature>
<dbReference type="RefSeq" id="WP_222199772.1">
    <property type="nucleotide sequence ID" value="NZ_JAIMFO010000007.1"/>
</dbReference>
<feature type="transmembrane region" description="Helical" evidence="17">
    <location>
        <begin position="179"/>
        <end position="194"/>
    </location>
</feature>
<evidence type="ECO:0000256" key="2">
    <source>
        <dbReference type="ARBA" id="ARBA00022676"/>
    </source>
</evidence>
<keyword evidence="19" id="KW-1185">Reference proteome</keyword>
<comment type="caution">
    <text evidence="18">The sequence shown here is derived from an EMBL/GenBank/DDBJ whole genome shotgun (WGS) entry which is preliminary data.</text>
</comment>
<evidence type="ECO:0000256" key="14">
    <source>
        <dbReference type="ARBA" id="ARBA00044770"/>
    </source>
</evidence>
<protein>
    <recommendedName>
        <fullName evidence="12">Probable peptidoglycan glycosyltransferase FtsW</fullName>
        <ecNumber evidence="14">2.4.99.28</ecNumber>
    </recommendedName>
    <alternativeName>
        <fullName evidence="13">Cell division protein FtsW</fullName>
    </alternativeName>
    <alternativeName>
        <fullName evidence="10">Cell wall polymerase</fullName>
    </alternativeName>
    <alternativeName>
        <fullName evidence="9">Peptidoglycan polymerase</fullName>
    </alternativeName>
</protein>
<evidence type="ECO:0000256" key="8">
    <source>
        <dbReference type="ARBA" id="ARBA00023136"/>
    </source>
</evidence>
<evidence type="ECO:0000256" key="15">
    <source>
        <dbReference type="ARBA" id="ARBA00049902"/>
    </source>
</evidence>
<comment type="catalytic activity">
    <reaction evidence="15">
        <text>[GlcNAc-(1-&gt;4)-Mur2Ac(oyl-L-Ala-gamma-D-Glu-L-Lys-D-Ala-D-Ala)](n)-di-trans,octa-cis-undecaprenyl diphosphate + beta-D-GlcNAc-(1-&gt;4)-Mur2Ac(oyl-L-Ala-gamma-D-Glu-L-Lys-D-Ala-D-Ala)-di-trans,octa-cis-undecaprenyl diphosphate = [GlcNAc-(1-&gt;4)-Mur2Ac(oyl-L-Ala-gamma-D-Glu-L-Lys-D-Ala-D-Ala)](n+1)-di-trans,octa-cis-undecaprenyl diphosphate + di-trans,octa-cis-undecaprenyl diphosphate + H(+)</text>
        <dbReference type="Rhea" id="RHEA:23708"/>
        <dbReference type="Rhea" id="RHEA-COMP:9602"/>
        <dbReference type="Rhea" id="RHEA-COMP:9603"/>
        <dbReference type="ChEBI" id="CHEBI:15378"/>
        <dbReference type="ChEBI" id="CHEBI:58405"/>
        <dbReference type="ChEBI" id="CHEBI:60033"/>
        <dbReference type="ChEBI" id="CHEBI:78435"/>
        <dbReference type="EC" id="2.4.99.28"/>
    </reaction>
</comment>
<evidence type="ECO:0000313" key="19">
    <source>
        <dbReference type="Proteomes" id="UP000700908"/>
    </source>
</evidence>
<evidence type="ECO:0000313" key="18">
    <source>
        <dbReference type="EMBL" id="MBY4798066.1"/>
    </source>
</evidence>
<evidence type="ECO:0000256" key="9">
    <source>
        <dbReference type="ARBA" id="ARBA00032370"/>
    </source>
</evidence>
<evidence type="ECO:0000256" key="4">
    <source>
        <dbReference type="ARBA" id="ARBA00022692"/>
    </source>
</evidence>
<evidence type="ECO:0000256" key="13">
    <source>
        <dbReference type="ARBA" id="ARBA00041418"/>
    </source>
</evidence>
<evidence type="ECO:0000256" key="17">
    <source>
        <dbReference type="SAM" id="Phobius"/>
    </source>
</evidence>
<keyword evidence="7 17" id="KW-1133">Transmembrane helix</keyword>
<feature type="transmembrane region" description="Helical" evidence="17">
    <location>
        <begin position="291"/>
        <end position="317"/>
    </location>
</feature>
<evidence type="ECO:0000256" key="7">
    <source>
        <dbReference type="ARBA" id="ARBA00022989"/>
    </source>
</evidence>
<evidence type="ECO:0000256" key="12">
    <source>
        <dbReference type="ARBA" id="ARBA00041185"/>
    </source>
</evidence>
<dbReference type="EC" id="2.4.99.28" evidence="14"/>
<evidence type="ECO:0000256" key="5">
    <source>
        <dbReference type="ARBA" id="ARBA00022960"/>
    </source>
</evidence>
<name>A0ABS7MLW7_9ACTN</name>
<evidence type="ECO:0000256" key="3">
    <source>
        <dbReference type="ARBA" id="ARBA00022679"/>
    </source>
</evidence>
<dbReference type="EMBL" id="JAIMFO010000007">
    <property type="protein sequence ID" value="MBY4798066.1"/>
    <property type="molecule type" value="Genomic_DNA"/>
</dbReference>
<feature type="transmembrane region" description="Helical" evidence="17">
    <location>
        <begin position="367"/>
        <end position="388"/>
    </location>
</feature>
<keyword evidence="6" id="KW-0573">Peptidoglycan synthesis</keyword>
<organism evidence="18 19">
    <name type="scientific">Collinsella ureilytica</name>
    <dbReference type="NCBI Taxonomy" id="2869515"/>
    <lineage>
        <taxon>Bacteria</taxon>
        <taxon>Bacillati</taxon>
        <taxon>Actinomycetota</taxon>
        <taxon>Coriobacteriia</taxon>
        <taxon>Coriobacteriales</taxon>
        <taxon>Coriobacteriaceae</taxon>
        <taxon>Collinsella</taxon>
    </lineage>
</organism>
<evidence type="ECO:0000256" key="10">
    <source>
        <dbReference type="ARBA" id="ARBA00033270"/>
    </source>
</evidence>